<reference evidence="7 8" key="1">
    <citation type="submission" date="2017-06" db="EMBL/GenBank/DDBJ databases">
        <title>Genome sequencing of cyanobaciteial culture collection at National Institute for Environmental Studies (NIES).</title>
        <authorList>
            <person name="Hirose Y."/>
            <person name="Shimura Y."/>
            <person name="Fujisawa T."/>
            <person name="Nakamura Y."/>
            <person name="Kawachi M."/>
        </authorList>
    </citation>
    <scope>NUCLEOTIDE SEQUENCE [LARGE SCALE GENOMIC DNA]</scope>
    <source>
        <strain evidence="7 8">NIES-2135</strain>
    </source>
</reference>
<sequence>MIDLNNADVRAFQAYPGMYPTLAKKILQNAPYSKVTDVLDIPGLVDTQKKLLEKNLDNFTVSEIPDRFIDDRTDS</sequence>
<evidence type="ECO:0000256" key="2">
    <source>
        <dbReference type="ARBA" id="ARBA00010827"/>
    </source>
</evidence>
<gene>
    <name evidence="7" type="ORF">NIES2135_38910</name>
</gene>
<evidence type="ECO:0000256" key="6">
    <source>
        <dbReference type="ARBA" id="ARBA00023276"/>
    </source>
</evidence>
<evidence type="ECO:0000313" key="8">
    <source>
        <dbReference type="Proteomes" id="UP000217895"/>
    </source>
</evidence>
<dbReference type="Pfam" id="PF06514">
    <property type="entry name" value="PsbU"/>
    <property type="match status" value="1"/>
</dbReference>
<comment type="subcellular location">
    <subcellularLocation>
        <location evidence="1">Membrane</location>
        <topology evidence="1">Peripheral membrane protein</topology>
    </subcellularLocation>
</comment>
<dbReference type="SUPFAM" id="SSF81585">
    <property type="entry name" value="PsbU/PolX domain-like"/>
    <property type="match status" value="1"/>
</dbReference>
<evidence type="ECO:0000256" key="5">
    <source>
        <dbReference type="ARBA" id="ARBA00023136"/>
    </source>
</evidence>
<keyword evidence="3" id="KW-0249">Electron transport</keyword>
<keyword evidence="8" id="KW-1185">Reference proteome</keyword>
<name>A0A1Z4JK52_LEPBY</name>
<dbReference type="GO" id="GO:0015979">
    <property type="term" value="P:photosynthesis"/>
    <property type="evidence" value="ECO:0007669"/>
    <property type="project" value="InterPro"/>
</dbReference>
<dbReference type="EMBL" id="AP018203">
    <property type="protein sequence ID" value="BAY57028.1"/>
    <property type="molecule type" value="Genomic_DNA"/>
</dbReference>
<keyword evidence="6" id="KW-0602">Photosynthesis</keyword>
<dbReference type="GO" id="GO:0019898">
    <property type="term" value="C:extrinsic component of membrane"/>
    <property type="evidence" value="ECO:0007669"/>
    <property type="project" value="InterPro"/>
</dbReference>
<dbReference type="GO" id="GO:0042549">
    <property type="term" value="P:photosystem II stabilization"/>
    <property type="evidence" value="ECO:0007669"/>
    <property type="project" value="InterPro"/>
</dbReference>
<evidence type="ECO:0000256" key="3">
    <source>
        <dbReference type="ARBA" id="ARBA00022982"/>
    </source>
</evidence>
<keyword evidence="5" id="KW-0472">Membrane</keyword>
<dbReference type="InterPro" id="IPR010527">
    <property type="entry name" value="PSII_PsbU"/>
</dbReference>
<comment type="similarity">
    <text evidence="2">Belongs to the PsbU family.</text>
</comment>
<keyword evidence="6" id="KW-0604">Photosystem II</keyword>
<dbReference type="Proteomes" id="UP000217895">
    <property type="component" value="Chromosome"/>
</dbReference>
<keyword evidence="3" id="KW-0813">Transport</keyword>
<keyword evidence="4" id="KW-0793">Thylakoid</keyword>
<evidence type="ECO:0000256" key="4">
    <source>
        <dbReference type="ARBA" id="ARBA00023078"/>
    </source>
</evidence>
<evidence type="ECO:0000256" key="1">
    <source>
        <dbReference type="ARBA" id="ARBA00004170"/>
    </source>
</evidence>
<dbReference type="Gene3D" id="1.10.150.320">
    <property type="entry name" value="Photosystem II 12 kDa extrinsic protein"/>
    <property type="match status" value="1"/>
</dbReference>
<organism evidence="7 8">
    <name type="scientific">Leptolyngbya boryana NIES-2135</name>
    <dbReference type="NCBI Taxonomy" id="1973484"/>
    <lineage>
        <taxon>Bacteria</taxon>
        <taxon>Bacillati</taxon>
        <taxon>Cyanobacteriota</taxon>
        <taxon>Cyanophyceae</taxon>
        <taxon>Leptolyngbyales</taxon>
        <taxon>Leptolyngbyaceae</taxon>
        <taxon>Leptolyngbya group</taxon>
        <taxon>Leptolyngbya</taxon>
    </lineage>
</organism>
<dbReference type="NCBIfam" id="NF002708">
    <property type="entry name" value="PRK02515.1"/>
    <property type="match status" value="1"/>
</dbReference>
<dbReference type="AlphaFoldDB" id="A0A1Z4JK52"/>
<evidence type="ECO:0000313" key="7">
    <source>
        <dbReference type="EMBL" id="BAY57028.1"/>
    </source>
</evidence>
<dbReference type="GO" id="GO:0009654">
    <property type="term" value="C:photosystem II oxygen evolving complex"/>
    <property type="evidence" value="ECO:0007669"/>
    <property type="project" value="InterPro"/>
</dbReference>
<accession>A0A1Z4JK52</accession>
<protein>
    <submittedName>
        <fullName evidence="7">Photosystem II PsbU protein</fullName>
    </submittedName>
</protein>
<proteinExistence type="inferred from homology"/>